<dbReference type="InterPro" id="IPR041426">
    <property type="entry name" value="Mos1_HTH"/>
</dbReference>
<evidence type="ECO:0000259" key="1">
    <source>
        <dbReference type="Pfam" id="PF17906"/>
    </source>
</evidence>
<protein>
    <submittedName>
        <fullName evidence="2">Daple-like protein</fullName>
    </submittedName>
</protein>
<organism evidence="2 3">
    <name type="scientific">Aphis craccivora</name>
    <name type="common">Cowpea aphid</name>
    <dbReference type="NCBI Taxonomy" id="307492"/>
    <lineage>
        <taxon>Eukaryota</taxon>
        <taxon>Metazoa</taxon>
        <taxon>Ecdysozoa</taxon>
        <taxon>Arthropoda</taxon>
        <taxon>Hexapoda</taxon>
        <taxon>Insecta</taxon>
        <taxon>Pterygota</taxon>
        <taxon>Neoptera</taxon>
        <taxon>Paraneoptera</taxon>
        <taxon>Hemiptera</taxon>
        <taxon>Sternorrhyncha</taxon>
        <taxon>Aphidomorpha</taxon>
        <taxon>Aphidoidea</taxon>
        <taxon>Aphididae</taxon>
        <taxon>Aphidini</taxon>
        <taxon>Aphis</taxon>
        <taxon>Aphis</taxon>
    </lineage>
</organism>
<gene>
    <name evidence="2" type="ORF">FWK35_00024659</name>
</gene>
<comment type="caution">
    <text evidence="2">The sequence shown here is derived from an EMBL/GenBank/DDBJ whole genome shotgun (WGS) entry which is preliminary data.</text>
</comment>
<evidence type="ECO:0000313" key="2">
    <source>
        <dbReference type="EMBL" id="KAF0743507.1"/>
    </source>
</evidence>
<dbReference type="Pfam" id="PF17906">
    <property type="entry name" value="HTH_48"/>
    <property type="match status" value="1"/>
</dbReference>
<feature type="domain" description="Mos1 transposase HTH" evidence="1">
    <location>
        <begin position="5"/>
        <end position="36"/>
    </location>
</feature>
<dbReference type="OrthoDB" id="6596370at2759"/>
<dbReference type="PANTHER" id="PTHR46060">
    <property type="entry name" value="MARINER MOS1 TRANSPOSASE-LIKE PROTEIN"/>
    <property type="match status" value="1"/>
</dbReference>
<sequence>MMGSSETFELLQQAFENDVLSRTTCFEWFKRFKEGKTSVKDSERPVRPSTSKTNETVARVREIIRNNRRLTIREVAEDVGISYGSCQEILTKELGMSRIAAKFVPRLLTDEQKQNRKTIAQELFERAESDQDF</sequence>
<dbReference type="Gene3D" id="1.10.10.1450">
    <property type="match status" value="1"/>
</dbReference>
<reference evidence="2 3" key="1">
    <citation type="submission" date="2019-08" db="EMBL/GenBank/DDBJ databases">
        <title>Whole genome of Aphis craccivora.</title>
        <authorList>
            <person name="Voronova N.V."/>
            <person name="Shulinski R.S."/>
            <person name="Bandarenka Y.V."/>
            <person name="Zhorov D.G."/>
            <person name="Warner D."/>
        </authorList>
    </citation>
    <scope>NUCLEOTIDE SEQUENCE [LARGE SCALE GENOMIC DNA]</scope>
    <source>
        <strain evidence="2">180601</strain>
        <tissue evidence="2">Whole Body</tissue>
    </source>
</reference>
<accession>A0A6G0XSY5</accession>
<dbReference type="AlphaFoldDB" id="A0A6G0XSY5"/>
<dbReference type="InterPro" id="IPR052709">
    <property type="entry name" value="Transposase-MT_Hybrid"/>
</dbReference>
<evidence type="ECO:0000313" key="3">
    <source>
        <dbReference type="Proteomes" id="UP000478052"/>
    </source>
</evidence>
<dbReference type="Proteomes" id="UP000478052">
    <property type="component" value="Unassembled WGS sequence"/>
</dbReference>
<name>A0A6G0XSY5_APHCR</name>
<dbReference type="EMBL" id="VUJU01007582">
    <property type="protein sequence ID" value="KAF0743507.1"/>
    <property type="molecule type" value="Genomic_DNA"/>
</dbReference>
<proteinExistence type="predicted"/>
<dbReference type="PANTHER" id="PTHR46060:SF1">
    <property type="entry name" value="MARINER MOS1 TRANSPOSASE-LIKE PROTEIN"/>
    <property type="match status" value="1"/>
</dbReference>
<keyword evidence="3" id="KW-1185">Reference proteome</keyword>